<dbReference type="InterPro" id="IPR029058">
    <property type="entry name" value="AB_hydrolase_fold"/>
</dbReference>
<sequence>MSSEFNTDFAFEVKEHVIPCQHIRGYPQSAREPSAVLRIAVKNYVPKHHADSSQPSVTIIAAHANGIVKETYEPLWEELNARVKGRIRGIWIADCSHQGASGILNENIQGDDHLLLMINQFRESIRPPIIGVAHSMGCAQLVQLATMHPQLFQSLILIEPVIQETIPAGPNAALMTSLRPDRWESLDSAKSHFMNNKFHKSWDRRALQKYLEYGLRRLPTALYPEDSRSDAVTLTTTKAQEAWSYVRSTFAPRTLDGQLDEEERRMTADYTSEHAKYVFHRAEAGSALHLLSFLQPSVKWIFGSRSYINRRAECESKIQRTGKDARGSGGVTAEFIDGGGHLVALEMIPETATTIASHIKAELIQYDKYKDFWDKYASGKSDITGHGLSKTWIDGVRQRSDTLRPLKAKEKL</sequence>
<dbReference type="SUPFAM" id="SSF53474">
    <property type="entry name" value="alpha/beta-Hydrolases"/>
    <property type="match status" value="1"/>
</dbReference>
<dbReference type="InterPro" id="IPR000073">
    <property type="entry name" value="AB_hydrolase_1"/>
</dbReference>
<name>A0A9P4PPW1_9PLEO</name>
<proteinExistence type="predicted"/>
<dbReference type="Pfam" id="PF12697">
    <property type="entry name" value="Abhydrolase_6"/>
    <property type="match status" value="1"/>
</dbReference>
<evidence type="ECO:0000259" key="1">
    <source>
        <dbReference type="Pfam" id="PF12697"/>
    </source>
</evidence>
<protein>
    <recommendedName>
        <fullName evidence="1">AB hydrolase-1 domain-containing protein</fullName>
    </recommendedName>
</protein>
<reference evidence="2" key="1">
    <citation type="journal article" date="2020" name="Stud. Mycol.">
        <title>101 Dothideomycetes genomes: a test case for predicting lifestyles and emergence of pathogens.</title>
        <authorList>
            <person name="Haridas S."/>
            <person name="Albert R."/>
            <person name="Binder M."/>
            <person name="Bloem J."/>
            <person name="Labutti K."/>
            <person name="Salamov A."/>
            <person name="Andreopoulos B."/>
            <person name="Baker S."/>
            <person name="Barry K."/>
            <person name="Bills G."/>
            <person name="Bluhm B."/>
            <person name="Cannon C."/>
            <person name="Castanera R."/>
            <person name="Culley D."/>
            <person name="Daum C."/>
            <person name="Ezra D."/>
            <person name="Gonzalez J."/>
            <person name="Henrissat B."/>
            <person name="Kuo A."/>
            <person name="Liang C."/>
            <person name="Lipzen A."/>
            <person name="Lutzoni F."/>
            <person name="Magnuson J."/>
            <person name="Mondo S."/>
            <person name="Nolan M."/>
            <person name="Ohm R."/>
            <person name="Pangilinan J."/>
            <person name="Park H.-J."/>
            <person name="Ramirez L."/>
            <person name="Alfaro M."/>
            <person name="Sun H."/>
            <person name="Tritt A."/>
            <person name="Yoshinaga Y."/>
            <person name="Zwiers L.-H."/>
            <person name="Turgeon B."/>
            <person name="Goodwin S."/>
            <person name="Spatafora J."/>
            <person name="Crous P."/>
            <person name="Grigoriev I."/>
        </authorList>
    </citation>
    <scope>NUCLEOTIDE SEQUENCE</scope>
    <source>
        <strain evidence="2">CBS 690.94</strain>
    </source>
</reference>
<dbReference type="Proteomes" id="UP000799764">
    <property type="component" value="Unassembled WGS sequence"/>
</dbReference>
<feature type="domain" description="AB hydrolase-1" evidence="1">
    <location>
        <begin position="63"/>
        <end position="289"/>
    </location>
</feature>
<dbReference type="Gene3D" id="3.40.50.1820">
    <property type="entry name" value="alpha/beta hydrolase"/>
    <property type="match status" value="1"/>
</dbReference>
<organism evidence="2 3">
    <name type="scientific">Karstenula rhodostoma CBS 690.94</name>
    <dbReference type="NCBI Taxonomy" id="1392251"/>
    <lineage>
        <taxon>Eukaryota</taxon>
        <taxon>Fungi</taxon>
        <taxon>Dikarya</taxon>
        <taxon>Ascomycota</taxon>
        <taxon>Pezizomycotina</taxon>
        <taxon>Dothideomycetes</taxon>
        <taxon>Pleosporomycetidae</taxon>
        <taxon>Pleosporales</taxon>
        <taxon>Massarineae</taxon>
        <taxon>Didymosphaeriaceae</taxon>
        <taxon>Karstenula</taxon>
    </lineage>
</organism>
<comment type="caution">
    <text evidence="2">The sequence shown here is derived from an EMBL/GenBank/DDBJ whole genome shotgun (WGS) entry which is preliminary data.</text>
</comment>
<evidence type="ECO:0000313" key="3">
    <source>
        <dbReference type="Proteomes" id="UP000799764"/>
    </source>
</evidence>
<dbReference type="AlphaFoldDB" id="A0A9P4PPW1"/>
<accession>A0A9P4PPW1</accession>
<dbReference type="EMBL" id="MU001495">
    <property type="protein sequence ID" value="KAF2448201.1"/>
    <property type="molecule type" value="Genomic_DNA"/>
</dbReference>
<dbReference type="OrthoDB" id="94039at2759"/>
<evidence type="ECO:0000313" key="2">
    <source>
        <dbReference type="EMBL" id="KAF2448201.1"/>
    </source>
</evidence>
<gene>
    <name evidence="2" type="ORF">P171DRAFT_461177</name>
</gene>
<keyword evidence="3" id="KW-1185">Reference proteome</keyword>